<keyword evidence="4 7" id="KW-0520">NAD</keyword>
<evidence type="ECO:0000259" key="8">
    <source>
        <dbReference type="SMART" id="SM00881"/>
    </source>
</evidence>
<dbReference type="STRING" id="592015.HMPREF1705_03023"/>
<dbReference type="GO" id="GO:0045892">
    <property type="term" value="P:negative regulation of DNA-templated transcription"/>
    <property type="evidence" value="ECO:0007669"/>
    <property type="project" value="InterPro"/>
</dbReference>
<dbReference type="NCBIfam" id="NF003994">
    <property type="entry name" value="PRK05472.2-3"/>
    <property type="match status" value="1"/>
</dbReference>
<dbReference type="GO" id="GO:0003700">
    <property type="term" value="F:DNA-binding transcription factor activity"/>
    <property type="evidence" value="ECO:0007669"/>
    <property type="project" value="UniProtKB-UniRule"/>
</dbReference>
<dbReference type="EMBL" id="ACJX03000001">
    <property type="protein sequence ID" value="KRT35774.1"/>
    <property type="molecule type" value="Genomic_DNA"/>
</dbReference>
<accession>A0A0T5XCY8</accession>
<keyword evidence="6 7" id="KW-0804">Transcription</keyword>
<organism evidence="9 10">
    <name type="scientific">Acetomicrobium hydrogeniformans ATCC BAA-1850</name>
    <dbReference type="NCBI Taxonomy" id="592015"/>
    <lineage>
        <taxon>Bacteria</taxon>
        <taxon>Thermotogati</taxon>
        <taxon>Synergistota</taxon>
        <taxon>Synergistia</taxon>
        <taxon>Synergistales</taxon>
        <taxon>Acetomicrobiaceae</taxon>
        <taxon>Acetomicrobium</taxon>
    </lineage>
</organism>
<keyword evidence="3 7" id="KW-0805">Transcription regulation</keyword>
<proteinExistence type="inferred from homology"/>
<evidence type="ECO:0000256" key="5">
    <source>
        <dbReference type="ARBA" id="ARBA00023125"/>
    </source>
</evidence>
<dbReference type="SUPFAM" id="SSF51735">
    <property type="entry name" value="NAD(P)-binding Rossmann-fold domains"/>
    <property type="match status" value="1"/>
</dbReference>
<dbReference type="InterPro" id="IPR003781">
    <property type="entry name" value="CoA-bd"/>
</dbReference>
<dbReference type="Gene3D" id="1.10.10.10">
    <property type="entry name" value="Winged helix-like DNA-binding domain superfamily/Winged helix DNA-binding domain"/>
    <property type="match status" value="1"/>
</dbReference>
<evidence type="ECO:0000256" key="2">
    <source>
        <dbReference type="ARBA" id="ARBA00022491"/>
    </source>
</evidence>
<dbReference type="Gene3D" id="3.40.50.720">
    <property type="entry name" value="NAD(P)-binding Rossmann-like Domain"/>
    <property type="match status" value="1"/>
</dbReference>
<evidence type="ECO:0000256" key="6">
    <source>
        <dbReference type="ARBA" id="ARBA00023163"/>
    </source>
</evidence>
<evidence type="ECO:0000313" key="10">
    <source>
        <dbReference type="Proteomes" id="UP000005273"/>
    </source>
</evidence>
<dbReference type="Pfam" id="PF02629">
    <property type="entry name" value="CoA_binding"/>
    <property type="match status" value="1"/>
</dbReference>
<dbReference type="OrthoDB" id="9784760at2"/>
<evidence type="ECO:0000256" key="1">
    <source>
        <dbReference type="ARBA" id="ARBA00022490"/>
    </source>
</evidence>
<reference evidence="10" key="1">
    <citation type="submission" date="2012-09" db="EMBL/GenBank/DDBJ databases">
        <authorList>
            <person name="Weinstock G."/>
            <person name="Sodergren E."/>
            <person name="Clifton S."/>
            <person name="Fulton L."/>
            <person name="Fulton B."/>
            <person name="Courtney L."/>
            <person name="Fronick C."/>
            <person name="Harrison M."/>
            <person name="Strong C."/>
            <person name="Farmer C."/>
            <person name="Delehaunty K."/>
            <person name="Markovic C."/>
            <person name="Hall O."/>
            <person name="Minx P."/>
            <person name="Tomlinson C."/>
            <person name="Mitreva M."/>
            <person name="Nelson J."/>
            <person name="Hou S."/>
            <person name="Wollam A."/>
            <person name="Pepin K.H."/>
            <person name="Johnson M."/>
            <person name="Bhonagiri V."/>
            <person name="Nash W.E."/>
            <person name="Suruliraj S."/>
            <person name="Warren W."/>
            <person name="Chinwalla A."/>
            <person name="Mardis E.R."/>
            <person name="Wilson R.K."/>
        </authorList>
    </citation>
    <scope>NUCLEOTIDE SEQUENCE [LARGE SCALE GENOMIC DNA]</scope>
    <source>
        <strain evidence="10">OS1</strain>
    </source>
</reference>
<dbReference type="GO" id="GO:0051775">
    <property type="term" value="P:response to redox state"/>
    <property type="evidence" value="ECO:0007669"/>
    <property type="project" value="InterPro"/>
</dbReference>
<dbReference type="AlphaFoldDB" id="A0A0T5XCY8"/>
<dbReference type="PANTHER" id="PTHR35786">
    <property type="entry name" value="REDOX-SENSING TRANSCRIPTIONAL REPRESSOR REX"/>
    <property type="match status" value="1"/>
</dbReference>
<comment type="function">
    <text evidence="7">Modulates transcription in response to changes in cellular NADH/NAD(+) redox state.</text>
</comment>
<evidence type="ECO:0000256" key="3">
    <source>
        <dbReference type="ARBA" id="ARBA00023015"/>
    </source>
</evidence>
<protein>
    <recommendedName>
        <fullName evidence="7">Redox-sensing transcriptional repressor Rex</fullName>
    </recommendedName>
</protein>
<comment type="similarity">
    <text evidence="7">Belongs to the transcriptional regulatory Rex family.</text>
</comment>
<feature type="binding site" evidence="7">
    <location>
        <begin position="87"/>
        <end position="92"/>
    </location>
    <ligand>
        <name>NAD(+)</name>
        <dbReference type="ChEBI" id="CHEBI:57540"/>
    </ligand>
</feature>
<dbReference type="RefSeq" id="WP_009201524.1">
    <property type="nucleotide sequence ID" value="NZ_ACJX03000001.1"/>
</dbReference>
<gene>
    <name evidence="7" type="primary">rex</name>
    <name evidence="9" type="ORF">HMPREF1705_03023</name>
</gene>
<dbReference type="InterPro" id="IPR036390">
    <property type="entry name" value="WH_DNA-bd_sf"/>
</dbReference>
<dbReference type="Pfam" id="PF06971">
    <property type="entry name" value="Put_DNA-bind_N"/>
    <property type="match status" value="1"/>
</dbReference>
<evidence type="ECO:0000256" key="7">
    <source>
        <dbReference type="HAMAP-Rule" id="MF_01131"/>
    </source>
</evidence>
<dbReference type="InterPro" id="IPR022876">
    <property type="entry name" value="Tscrpt_rep_Rex"/>
</dbReference>
<comment type="subunit">
    <text evidence="7">Homodimer.</text>
</comment>
<dbReference type="NCBIfam" id="NF003996">
    <property type="entry name" value="PRK05472.2-5"/>
    <property type="match status" value="1"/>
</dbReference>
<dbReference type="PANTHER" id="PTHR35786:SF1">
    <property type="entry name" value="REDOX-SENSING TRANSCRIPTIONAL REPRESSOR REX 1"/>
    <property type="match status" value="1"/>
</dbReference>
<comment type="subcellular location">
    <subcellularLocation>
        <location evidence="7">Cytoplasm</location>
    </subcellularLocation>
</comment>
<dbReference type="InterPro" id="IPR036388">
    <property type="entry name" value="WH-like_DNA-bd_sf"/>
</dbReference>
<dbReference type="SMART" id="SM00881">
    <property type="entry name" value="CoA_binding"/>
    <property type="match status" value="1"/>
</dbReference>
<comment type="caution">
    <text evidence="9">The sequence shown here is derived from an EMBL/GenBank/DDBJ whole genome shotgun (WGS) entry which is preliminary data.</text>
</comment>
<dbReference type="NCBIfam" id="NF003989">
    <property type="entry name" value="PRK05472.1-3"/>
    <property type="match status" value="1"/>
</dbReference>
<keyword evidence="10" id="KW-1185">Reference proteome</keyword>
<keyword evidence="5 7" id="KW-0238">DNA-binding</keyword>
<dbReference type="InterPro" id="IPR009718">
    <property type="entry name" value="Rex_DNA-bd_C_dom"/>
</dbReference>
<evidence type="ECO:0000256" key="4">
    <source>
        <dbReference type="ARBA" id="ARBA00023027"/>
    </source>
</evidence>
<sequence length="214" mass="23884">MRIAEPTVERLVQYIRYLERCREAGKRVISSQEIGDGLGIKASQVRKDLSYFGEIGKRGVGYNVEKLYGHLNTIFAPPKTWKIAMIGIGNLGEALLGYKAFESDKFRIVALFDIDPAKIGRKIHGIPCYDVEDMPQVLNDEGVEVLIITTPSSAAQDVVDKATESVPIKGILNFAPTTLVVPEHIILYNVDIFVELEKLLFYIKLKEMGGNIWG</sequence>
<dbReference type="Proteomes" id="UP000005273">
    <property type="component" value="Unassembled WGS sequence"/>
</dbReference>
<dbReference type="SUPFAM" id="SSF46785">
    <property type="entry name" value="Winged helix' DNA-binding domain"/>
    <property type="match status" value="1"/>
</dbReference>
<dbReference type="InterPro" id="IPR036291">
    <property type="entry name" value="NAD(P)-bd_dom_sf"/>
</dbReference>
<keyword evidence="1 7" id="KW-0963">Cytoplasm</keyword>
<name>A0A0T5XCY8_9BACT</name>
<feature type="domain" description="CoA-binding" evidence="8">
    <location>
        <begin position="74"/>
        <end position="178"/>
    </location>
</feature>
<dbReference type="eggNOG" id="COG2344">
    <property type="taxonomic scope" value="Bacteria"/>
</dbReference>
<keyword evidence="2 7" id="KW-0678">Repressor</keyword>
<dbReference type="InterPro" id="IPR058236">
    <property type="entry name" value="Rex_actinobacterial-type"/>
</dbReference>
<dbReference type="GO" id="GO:0003677">
    <property type="term" value="F:DNA binding"/>
    <property type="evidence" value="ECO:0007669"/>
    <property type="project" value="UniProtKB-UniRule"/>
</dbReference>
<dbReference type="HAMAP" id="MF_01131">
    <property type="entry name" value="Rex"/>
    <property type="match status" value="1"/>
</dbReference>
<dbReference type="GO" id="GO:0005737">
    <property type="term" value="C:cytoplasm"/>
    <property type="evidence" value="ECO:0007669"/>
    <property type="project" value="UniProtKB-SubCell"/>
</dbReference>
<dbReference type="NCBIfam" id="NF003995">
    <property type="entry name" value="PRK05472.2-4"/>
    <property type="match status" value="1"/>
</dbReference>
<evidence type="ECO:0000313" key="9">
    <source>
        <dbReference type="EMBL" id="KRT35774.1"/>
    </source>
</evidence>
<dbReference type="NCBIfam" id="NF003993">
    <property type="entry name" value="PRK05472.2-2"/>
    <property type="match status" value="1"/>
</dbReference>
<feature type="DNA-binding region" description="H-T-H motif" evidence="7">
    <location>
        <begin position="13"/>
        <end position="52"/>
    </location>
</feature>